<name>A0A1I4ZFA7_9GAMM</name>
<dbReference type="RefSeq" id="WP_092006004.1">
    <property type="nucleotide sequence ID" value="NZ_FOUR01000009.1"/>
</dbReference>
<dbReference type="Proteomes" id="UP000199339">
    <property type="component" value="Unassembled WGS sequence"/>
</dbReference>
<dbReference type="PANTHER" id="PTHR33393">
    <property type="entry name" value="POLYGLUTAMINE SYNTHESIS ACCESSORY PROTEIN RV0574C-RELATED"/>
    <property type="match status" value="1"/>
</dbReference>
<dbReference type="PANTHER" id="PTHR33393:SF11">
    <property type="entry name" value="POLYGLUTAMINE SYNTHESIS ACCESSORY PROTEIN RV0574C-RELATED"/>
    <property type="match status" value="1"/>
</dbReference>
<organism evidence="3 4">
    <name type="scientific">Marinobacter pelagius</name>
    <dbReference type="NCBI Taxonomy" id="379482"/>
    <lineage>
        <taxon>Bacteria</taxon>
        <taxon>Pseudomonadati</taxon>
        <taxon>Pseudomonadota</taxon>
        <taxon>Gammaproteobacteria</taxon>
        <taxon>Pseudomonadales</taxon>
        <taxon>Marinobacteraceae</taxon>
        <taxon>Marinobacter</taxon>
    </lineage>
</organism>
<dbReference type="EMBL" id="FOUR01000009">
    <property type="protein sequence ID" value="SFN48965.1"/>
    <property type="molecule type" value="Genomic_DNA"/>
</dbReference>
<dbReference type="OrthoDB" id="9810718at2"/>
<dbReference type="InterPro" id="IPR019079">
    <property type="entry name" value="Capsule_synth_CapA"/>
</dbReference>
<reference evidence="4" key="1">
    <citation type="submission" date="2016-10" db="EMBL/GenBank/DDBJ databases">
        <authorList>
            <person name="Varghese N."/>
            <person name="Submissions S."/>
        </authorList>
    </citation>
    <scope>NUCLEOTIDE SEQUENCE [LARGE SCALE GENOMIC DNA]</scope>
    <source>
        <strain evidence="4">CGMCC 1.6775</strain>
    </source>
</reference>
<evidence type="ECO:0000313" key="4">
    <source>
        <dbReference type="Proteomes" id="UP000199339"/>
    </source>
</evidence>
<dbReference type="CDD" id="cd07381">
    <property type="entry name" value="MPP_CapA"/>
    <property type="match status" value="1"/>
</dbReference>
<comment type="similarity">
    <text evidence="1">Belongs to the CapA family.</text>
</comment>
<dbReference type="AlphaFoldDB" id="A0A1I4ZFA7"/>
<gene>
    <name evidence="3" type="ORF">SAMN04487961_3208</name>
</gene>
<evidence type="ECO:0000313" key="3">
    <source>
        <dbReference type="EMBL" id="SFN48965.1"/>
    </source>
</evidence>
<dbReference type="InterPro" id="IPR052169">
    <property type="entry name" value="CW_Biosynth-Accessory"/>
</dbReference>
<proteinExistence type="inferred from homology"/>
<feature type="domain" description="Capsule synthesis protein CapA" evidence="2">
    <location>
        <begin position="7"/>
        <end position="289"/>
    </location>
</feature>
<keyword evidence="4" id="KW-1185">Reference proteome</keyword>
<dbReference type="Pfam" id="PF09587">
    <property type="entry name" value="PGA_cap"/>
    <property type="match status" value="1"/>
</dbReference>
<evidence type="ECO:0000256" key="1">
    <source>
        <dbReference type="ARBA" id="ARBA00005662"/>
    </source>
</evidence>
<accession>A0A1I4ZFA7</accession>
<protein>
    <submittedName>
        <fullName evidence="3">Poly-gamma-glutamate synthesis protein (Capsule biosynthesis protein)</fullName>
    </submittedName>
</protein>
<sequence>MKKQTLKLFLAGDVMTGRGIDQIMPVPSKPRLYESCVIDARDYIALAERKAGPIPRQVSGDYIWGDALAELDRFNPDVRIVNLETSVTTAGKPWPGKGIHYRMHPDNLGCLSAARLDVCGLANNHVLDWGREGLAETLKVLHTAGLLTPGAGLDKMEARSPAALRLPGGGRLLVLACGLASSGIPENWAAGPGRSGVFLLPGLDNQSVKAIARILEQARQPGDRVLVSVHWGGNWGYYVEDEDRTFARRLIEEAGVDVVQGHSSHHPRGMEVWNGRLILYGCGDLINDYEGIRGYEGFRPELSLLYLPTIDADTGLLKSLQMVPMRMESFRLNHAIEEEATWLQERLNEVCRDYGTALEKTANGSFELVW</sequence>
<dbReference type="Gene3D" id="3.60.21.10">
    <property type="match status" value="1"/>
</dbReference>
<dbReference type="SUPFAM" id="SSF56300">
    <property type="entry name" value="Metallo-dependent phosphatases"/>
    <property type="match status" value="1"/>
</dbReference>
<dbReference type="InterPro" id="IPR029052">
    <property type="entry name" value="Metallo-depent_PP-like"/>
</dbReference>
<dbReference type="SMART" id="SM00854">
    <property type="entry name" value="PGA_cap"/>
    <property type="match status" value="1"/>
</dbReference>
<evidence type="ECO:0000259" key="2">
    <source>
        <dbReference type="SMART" id="SM00854"/>
    </source>
</evidence>